<protein>
    <submittedName>
        <fullName evidence="2">Uncharacterized protein</fullName>
    </submittedName>
</protein>
<accession>A0A147BB20</accession>
<dbReference type="EMBL" id="GEGO01007446">
    <property type="protein sequence ID" value="JAR87958.1"/>
    <property type="molecule type" value="Transcribed_RNA"/>
</dbReference>
<evidence type="ECO:0000313" key="2">
    <source>
        <dbReference type="EMBL" id="JAR87958.1"/>
    </source>
</evidence>
<reference evidence="2" key="1">
    <citation type="journal article" date="2018" name="PLoS Negl. Trop. Dis.">
        <title>Sialome diversity of ticks revealed by RNAseq of single tick salivary glands.</title>
        <authorList>
            <person name="Perner J."/>
            <person name="Kropackova S."/>
            <person name="Kopacek P."/>
            <person name="Ribeiro J.M."/>
        </authorList>
    </citation>
    <scope>NUCLEOTIDE SEQUENCE</scope>
    <source>
        <strain evidence="2">Siblings of single egg batch collected in Ceske Budejovice</strain>
        <tissue evidence="2">Salivary glands</tissue>
    </source>
</reference>
<proteinExistence type="predicted"/>
<name>A0A147BB20_IXORI</name>
<evidence type="ECO:0000256" key="1">
    <source>
        <dbReference type="SAM" id="MobiDB-lite"/>
    </source>
</evidence>
<organism evidence="2">
    <name type="scientific">Ixodes ricinus</name>
    <name type="common">Common tick</name>
    <name type="synonym">Acarus ricinus</name>
    <dbReference type="NCBI Taxonomy" id="34613"/>
    <lineage>
        <taxon>Eukaryota</taxon>
        <taxon>Metazoa</taxon>
        <taxon>Ecdysozoa</taxon>
        <taxon>Arthropoda</taxon>
        <taxon>Chelicerata</taxon>
        <taxon>Arachnida</taxon>
        <taxon>Acari</taxon>
        <taxon>Parasitiformes</taxon>
        <taxon>Ixodida</taxon>
        <taxon>Ixodoidea</taxon>
        <taxon>Ixodidae</taxon>
        <taxon>Ixodinae</taxon>
        <taxon>Ixodes</taxon>
    </lineage>
</organism>
<dbReference type="AlphaFoldDB" id="A0A147BB20"/>
<feature type="region of interest" description="Disordered" evidence="1">
    <location>
        <begin position="1"/>
        <end position="23"/>
    </location>
</feature>
<sequence length="119" mass="13409">MQGCEHVGSRVKHSEQDKKHHNQGTYARAMHMCSFTGAHVYKGILSNVVLETTAVLHSALHFKTQNDCKSLILSLPQKAQFACTLFYISAKTPGVNMDTTQKKRFLRKKADFEKLSTNI</sequence>